<dbReference type="SUPFAM" id="SSF50630">
    <property type="entry name" value="Acid proteases"/>
    <property type="match status" value="1"/>
</dbReference>
<dbReference type="InterPro" id="IPR021109">
    <property type="entry name" value="Peptidase_aspartic_dom_sf"/>
</dbReference>
<evidence type="ECO:0000313" key="2">
    <source>
        <dbReference type="EMBL" id="CCI10113.1"/>
    </source>
</evidence>
<protein>
    <recommendedName>
        <fullName evidence="4">Peptidase A1 domain-containing protein</fullName>
    </recommendedName>
</protein>
<dbReference type="AlphaFoldDB" id="A0A024FSV6"/>
<feature type="region of interest" description="Disordered" evidence="1">
    <location>
        <begin position="74"/>
        <end position="96"/>
    </location>
</feature>
<keyword evidence="3" id="KW-1185">Reference proteome</keyword>
<sequence>MFQTGLEARISPPLTFTEERKVLIPSDKDKEYTVSLIVKAHNSIRTKGRWQAKRKFTFSSAIIDSFLKRSRGYTRLKEEGNPSERNPSQSSSSVQLSHKKWSDVQHGIDNEEQSLSSTDRLREGNTVKRNDNWRFFDRRKCKFKSGTFYTGWKITWRNLEKLIETKALLISPEATRINPQAYIKNNPGIYSFIWDNKLGPRLYFGKAQSKKKMTEFMPEDELSLLMMYGLSKRLPKSPDNINSNAPNIENRPGSPIRFDFGYEFIGLPKEICSTIKDEYLLQFFPLENGFYKSSVDTISAKYCGTDIALYLILNNEEALLIEPYRYIQIQGGSSYFPVEVSEGDTYVLGTTFLRKYSVNVDTREGKMLYQIDGVENLAEIPQQERHSL</sequence>
<proteinExistence type="predicted"/>
<feature type="compositionally biased region" description="Low complexity" evidence="1">
    <location>
        <begin position="83"/>
        <end position="96"/>
    </location>
</feature>
<name>A0A024FSV6_9STRA</name>
<dbReference type="Proteomes" id="UP000053237">
    <property type="component" value="Unassembled WGS sequence"/>
</dbReference>
<dbReference type="InParanoid" id="A0A024FSV6"/>
<dbReference type="Gene3D" id="2.40.70.10">
    <property type="entry name" value="Acid Proteases"/>
    <property type="match status" value="1"/>
</dbReference>
<dbReference type="EMBL" id="CAIX01000089">
    <property type="protein sequence ID" value="CCI10113.1"/>
    <property type="molecule type" value="Genomic_DNA"/>
</dbReference>
<comment type="caution">
    <text evidence="2">The sequence shown here is derived from an EMBL/GenBank/DDBJ whole genome shotgun (WGS) entry which is preliminary data.</text>
</comment>
<organism evidence="2 3">
    <name type="scientific">Albugo candida</name>
    <dbReference type="NCBI Taxonomy" id="65357"/>
    <lineage>
        <taxon>Eukaryota</taxon>
        <taxon>Sar</taxon>
        <taxon>Stramenopiles</taxon>
        <taxon>Oomycota</taxon>
        <taxon>Peronosporomycetes</taxon>
        <taxon>Albuginales</taxon>
        <taxon>Albuginaceae</taxon>
        <taxon>Albugo</taxon>
    </lineage>
</organism>
<evidence type="ECO:0008006" key="4">
    <source>
        <dbReference type="Google" id="ProtNLM"/>
    </source>
</evidence>
<accession>A0A024FSV6</accession>
<evidence type="ECO:0000313" key="3">
    <source>
        <dbReference type="Proteomes" id="UP000053237"/>
    </source>
</evidence>
<evidence type="ECO:0000256" key="1">
    <source>
        <dbReference type="SAM" id="MobiDB-lite"/>
    </source>
</evidence>
<gene>
    <name evidence="2" type="ORF">BN9_059840</name>
</gene>
<reference evidence="2 3" key="1">
    <citation type="submission" date="2012-05" db="EMBL/GenBank/DDBJ databases">
        <title>Recombination and specialization in a pathogen metapopulation.</title>
        <authorList>
            <person name="Gardiner A."/>
            <person name="Kemen E."/>
            <person name="Schultz-Larsen T."/>
            <person name="MacLean D."/>
            <person name="Van Oosterhout C."/>
            <person name="Jones J.D.G."/>
        </authorList>
    </citation>
    <scope>NUCLEOTIDE SEQUENCE [LARGE SCALE GENOMIC DNA]</scope>
    <source>
        <strain evidence="2 3">Ac Nc2</strain>
    </source>
</reference>